<organism evidence="7 8">
    <name type="scientific">Macrosiphum euphorbiae</name>
    <name type="common">potato aphid</name>
    <dbReference type="NCBI Taxonomy" id="13131"/>
    <lineage>
        <taxon>Eukaryota</taxon>
        <taxon>Metazoa</taxon>
        <taxon>Ecdysozoa</taxon>
        <taxon>Arthropoda</taxon>
        <taxon>Hexapoda</taxon>
        <taxon>Insecta</taxon>
        <taxon>Pterygota</taxon>
        <taxon>Neoptera</taxon>
        <taxon>Paraneoptera</taxon>
        <taxon>Hemiptera</taxon>
        <taxon>Sternorrhyncha</taxon>
        <taxon>Aphidomorpha</taxon>
        <taxon>Aphidoidea</taxon>
        <taxon>Aphididae</taxon>
        <taxon>Macrosiphini</taxon>
        <taxon>Macrosiphum</taxon>
    </lineage>
</organism>
<dbReference type="EMBL" id="CARXXK010000002">
    <property type="protein sequence ID" value="CAI6359624.1"/>
    <property type="molecule type" value="Genomic_DNA"/>
</dbReference>
<accession>A0AAV0WUB6</accession>
<feature type="transmembrane region" description="Helical" evidence="6">
    <location>
        <begin position="366"/>
        <end position="389"/>
    </location>
</feature>
<gene>
    <name evidence="7" type="ORF">MEUPH1_LOCUS15015</name>
</gene>
<feature type="transmembrane region" description="Helical" evidence="6">
    <location>
        <begin position="336"/>
        <end position="360"/>
    </location>
</feature>
<keyword evidence="5 6" id="KW-0472">Membrane</keyword>
<comment type="similarity">
    <text evidence="6">Belongs to the insect chemoreceptor superfamily. Gustatory receptor (GR) family.</text>
</comment>
<dbReference type="GO" id="GO:0050909">
    <property type="term" value="P:sensory perception of taste"/>
    <property type="evidence" value="ECO:0007669"/>
    <property type="project" value="InterPro"/>
</dbReference>
<evidence type="ECO:0000256" key="5">
    <source>
        <dbReference type="ARBA" id="ARBA00023136"/>
    </source>
</evidence>
<keyword evidence="4 6" id="KW-1133">Transmembrane helix</keyword>
<dbReference type="AlphaFoldDB" id="A0AAV0WUB6"/>
<evidence type="ECO:0000256" key="6">
    <source>
        <dbReference type="RuleBase" id="RU363108"/>
    </source>
</evidence>
<comment type="subcellular location">
    <subcellularLocation>
        <location evidence="1 6">Cell membrane</location>
        <topology evidence="1 6">Multi-pass membrane protein</topology>
    </subcellularLocation>
</comment>
<dbReference type="InterPro" id="IPR013604">
    <property type="entry name" value="7TM_chemorcpt"/>
</dbReference>
<protein>
    <recommendedName>
        <fullName evidence="6">Gustatory receptor</fullName>
    </recommendedName>
</protein>
<keyword evidence="2 6" id="KW-1003">Cell membrane</keyword>
<feature type="transmembrane region" description="Helical" evidence="6">
    <location>
        <begin position="467"/>
        <end position="487"/>
    </location>
</feature>
<evidence type="ECO:0000256" key="4">
    <source>
        <dbReference type="ARBA" id="ARBA00022989"/>
    </source>
</evidence>
<dbReference type="PANTHER" id="PTHR46289">
    <property type="entry name" value="52 KDA REPRESSOR OF THE INHIBITOR OF THE PROTEIN KINASE-LIKE PROTEIN-RELATED"/>
    <property type="match status" value="1"/>
</dbReference>
<dbReference type="InterPro" id="IPR052958">
    <property type="entry name" value="IFN-induced_PKR_regulator"/>
</dbReference>
<dbReference type="Pfam" id="PF08395">
    <property type="entry name" value="7tm_7"/>
    <property type="match status" value="1"/>
</dbReference>
<evidence type="ECO:0000256" key="3">
    <source>
        <dbReference type="ARBA" id="ARBA00022692"/>
    </source>
</evidence>
<evidence type="ECO:0000256" key="1">
    <source>
        <dbReference type="ARBA" id="ARBA00004651"/>
    </source>
</evidence>
<feature type="transmembrane region" description="Helical" evidence="6">
    <location>
        <begin position="435"/>
        <end position="455"/>
    </location>
</feature>
<keyword evidence="6" id="KW-0807">Transducer</keyword>
<evidence type="ECO:0000313" key="8">
    <source>
        <dbReference type="Proteomes" id="UP001160148"/>
    </source>
</evidence>
<comment type="caution">
    <text evidence="6">Lacks conserved residue(s) required for the propagation of feature annotation.</text>
</comment>
<keyword evidence="8" id="KW-1185">Reference proteome</keyword>
<dbReference type="PANTHER" id="PTHR46289:SF19">
    <property type="entry name" value="ZINC FINGER MYM-TYPE CONTAINING 1"/>
    <property type="match status" value="1"/>
</dbReference>
<sequence length="566" mass="66379">MCKIVKETRYVFNCLESIYIHFSMPTNNFKFKEIQKQLAIIEALKEKIENSNDRDVSQALGILSIMNTVSFIFHLIVLEDILQVINILSTQLQQKTATLGKAGLVIEGVIKTFEEKRSDKCFSEVWSTVEMFAETHGIETPIKDCTAKRLKREPNHLKDFHLSSTTSTELTNENEKHWRIIYFKLIDTIVTNIKKRFSTESLKMATAVDNFMKLNYDDSTFFIENYKELFNIDLNALKSEMMVVKNCVLRSSIESQIDFDKIKEMINKNDPENFELTSLILISCYELALLGRFICNIWRIFSDNPLSTVLTTLETVHKKLIRLNVDGLKEIKNINWISIVIIIVNAMVIIITSTIWVILHKHVLEIYNMVMIVVLNTCQCFCFCEYILLISYMKWMIYIINEKIPERKSCLSTYRDMYLEVTECLHQVNRSIHGVPAIVSFIVGTVAEIILTIYCDFVFPRYFINDPYLVVSFMWLSMRTVNILLLYKIGDATEKEVNRMSLVLHRRSLIEKNPRIKRQIKFFLLRRLHEHYHFELYGMCHVNIRQLFSLTNKSIGYLVIQILFKL</sequence>
<proteinExistence type="inferred from homology"/>
<comment type="caution">
    <text evidence="7">The sequence shown here is derived from an EMBL/GenBank/DDBJ whole genome shotgun (WGS) entry which is preliminary data.</text>
</comment>
<keyword evidence="6" id="KW-0675">Receptor</keyword>
<dbReference type="GO" id="GO:0007165">
    <property type="term" value="P:signal transduction"/>
    <property type="evidence" value="ECO:0007669"/>
    <property type="project" value="UniProtKB-KW"/>
</dbReference>
<comment type="function">
    <text evidence="6">Gustatory receptor which mediates acceptance or avoidance behavior, depending on its substrates.</text>
</comment>
<dbReference type="GO" id="GO:0005886">
    <property type="term" value="C:plasma membrane"/>
    <property type="evidence" value="ECO:0007669"/>
    <property type="project" value="UniProtKB-SubCell"/>
</dbReference>
<dbReference type="Proteomes" id="UP001160148">
    <property type="component" value="Unassembled WGS sequence"/>
</dbReference>
<reference evidence="7 8" key="1">
    <citation type="submission" date="2023-01" db="EMBL/GenBank/DDBJ databases">
        <authorList>
            <person name="Whitehead M."/>
        </authorList>
    </citation>
    <scope>NUCLEOTIDE SEQUENCE [LARGE SCALE GENOMIC DNA]</scope>
</reference>
<evidence type="ECO:0000313" key="7">
    <source>
        <dbReference type="EMBL" id="CAI6359624.1"/>
    </source>
</evidence>
<keyword evidence="3 6" id="KW-0812">Transmembrane</keyword>
<evidence type="ECO:0000256" key="2">
    <source>
        <dbReference type="ARBA" id="ARBA00022475"/>
    </source>
</evidence>
<name>A0AAV0WUB6_9HEMI</name>